<evidence type="ECO:0000256" key="4">
    <source>
        <dbReference type="ARBA" id="ARBA00022759"/>
    </source>
</evidence>
<comment type="caution">
    <text evidence="8">The sequence shown here is derived from an EMBL/GenBank/DDBJ whole genome shotgun (WGS) entry which is preliminary data.</text>
</comment>
<comment type="cofactor">
    <cofactor evidence="7">
        <name>Zn(2+)</name>
        <dbReference type="ChEBI" id="CHEBI:29105"/>
    </cofactor>
    <text evidence="7">Binds 1 zinc ion.</text>
</comment>
<evidence type="ECO:0000256" key="2">
    <source>
        <dbReference type="ARBA" id="ARBA00022722"/>
    </source>
</evidence>
<dbReference type="PANTHER" id="PTHR46986">
    <property type="entry name" value="ENDORIBONUCLEASE YBEY, CHLOROPLASTIC"/>
    <property type="match status" value="1"/>
</dbReference>
<dbReference type="Pfam" id="PF02130">
    <property type="entry name" value="YbeY"/>
    <property type="match status" value="1"/>
</dbReference>
<comment type="subcellular location">
    <subcellularLocation>
        <location evidence="7">Cytoplasm</location>
    </subcellularLocation>
</comment>
<proteinExistence type="inferred from homology"/>
<dbReference type="EC" id="3.1.-.-" evidence="7"/>
<protein>
    <recommendedName>
        <fullName evidence="7">Endoribonuclease YbeY</fullName>
        <ecNumber evidence="7">3.1.-.-</ecNumber>
    </recommendedName>
</protein>
<keyword evidence="9" id="KW-1185">Reference proteome</keyword>
<dbReference type="SUPFAM" id="SSF55486">
    <property type="entry name" value="Metalloproteases ('zincins'), catalytic domain"/>
    <property type="match status" value="1"/>
</dbReference>
<evidence type="ECO:0000256" key="1">
    <source>
        <dbReference type="ARBA" id="ARBA00010875"/>
    </source>
</evidence>
<organism evidence="8 9">
    <name type="scientific">Sphingomonas vulcanisoli</name>
    <dbReference type="NCBI Taxonomy" id="1658060"/>
    <lineage>
        <taxon>Bacteria</taxon>
        <taxon>Pseudomonadati</taxon>
        <taxon>Pseudomonadota</taxon>
        <taxon>Alphaproteobacteria</taxon>
        <taxon>Sphingomonadales</taxon>
        <taxon>Sphingomonadaceae</taxon>
        <taxon>Sphingomonas</taxon>
    </lineage>
</organism>
<dbReference type="EMBL" id="JAAOZC010000004">
    <property type="protein sequence ID" value="NIJ08182.1"/>
    <property type="molecule type" value="Genomic_DNA"/>
</dbReference>
<dbReference type="PANTHER" id="PTHR46986:SF1">
    <property type="entry name" value="ENDORIBONUCLEASE YBEY, CHLOROPLASTIC"/>
    <property type="match status" value="1"/>
</dbReference>
<gene>
    <name evidence="7" type="primary">ybeY</name>
    <name evidence="8" type="ORF">FHS31_001799</name>
</gene>
<dbReference type="RefSeq" id="WP_167073040.1">
    <property type="nucleotide sequence ID" value="NZ_JAAOZC010000004.1"/>
</dbReference>
<feature type="binding site" evidence="7">
    <location>
        <position position="130"/>
    </location>
    <ligand>
        <name>Zn(2+)</name>
        <dbReference type="ChEBI" id="CHEBI:29105"/>
        <note>catalytic</note>
    </ligand>
</feature>
<feature type="binding site" evidence="7">
    <location>
        <position position="126"/>
    </location>
    <ligand>
        <name>Zn(2+)</name>
        <dbReference type="ChEBI" id="CHEBI:29105"/>
        <note>catalytic</note>
    </ligand>
</feature>
<dbReference type="Gene3D" id="3.40.390.30">
    <property type="entry name" value="Metalloproteases ('zincins'), catalytic domain"/>
    <property type="match status" value="1"/>
</dbReference>
<dbReference type="HAMAP" id="MF_00009">
    <property type="entry name" value="Endoribonucl_YbeY"/>
    <property type="match status" value="1"/>
</dbReference>
<dbReference type="InterPro" id="IPR002036">
    <property type="entry name" value="YbeY"/>
</dbReference>
<comment type="similarity">
    <text evidence="1 7">Belongs to the endoribonuclease YbeY family.</text>
</comment>
<evidence type="ECO:0000256" key="7">
    <source>
        <dbReference type="HAMAP-Rule" id="MF_00009"/>
    </source>
</evidence>
<dbReference type="Proteomes" id="UP000727456">
    <property type="component" value="Unassembled WGS sequence"/>
</dbReference>
<comment type="function">
    <text evidence="7">Single strand-specific metallo-endoribonuclease involved in late-stage 70S ribosome quality control and in maturation of the 3' terminus of the 16S rRNA.</text>
</comment>
<dbReference type="InterPro" id="IPR020549">
    <property type="entry name" value="YbeY_CS"/>
</dbReference>
<evidence type="ECO:0000313" key="8">
    <source>
        <dbReference type="EMBL" id="NIJ08182.1"/>
    </source>
</evidence>
<keyword evidence="7" id="KW-0963">Cytoplasm</keyword>
<keyword evidence="4 7" id="KW-0255">Endonuclease</keyword>
<evidence type="ECO:0000256" key="5">
    <source>
        <dbReference type="ARBA" id="ARBA00022801"/>
    </source>
</evidence>
<keyword evidence="7" id="KW-0690">Ribosome biogenesis</keyword>
<evidence type="ECO:0000313" key="9">
    <source>
        <dbReference type="Proteomes" id="UP000727456"/>
    </source>
</evidence>
<sequence>MIQTETAVEAPWPEGDWEDLASRAVLAALRASPHEIIAASYLAEVSVRLTSDDEVQALNRDYRQKDKPTNVLSFPMVQADLLDSLDNNDDGEVLLGDIVLAHGVTAAEAADKGVTIAAHATHLIVHGTLHLLGYDHEQGEAEAEHMEEVERAALASLGIADPYEVRES</sequence>
<keyword evidence="5 7" id="KW-0378">Hydrolase</keyword>
<accession>A0ABX0TRM7</accession>
<keyword evidence="7" id="KW-0698">rRNA processing</keyword>
<evidence type="ECO:0000256" key="6">
    <source>
        <dbReference type="ARBA" id="ARBA00022833"/>
    </source>
</evidence>
<keyword evidence="3 7" id="KW-0479">Metal-binding</keyword>
<reference evidence="8 9" key="1">
    <citation type="submission" date="2020-03" db="EMBL/GenBank/DDBJ databases">
        <title>Genomic Encyclopedia of Type Strains, Phase III (KMG-III): the genomes of soil and plant-associated and newly described type strains.</title>
        <authorList>
            <person name="Whitman W."/>
        </authorList>
    </citation>
    <scope>NUCLEOTIDE SEQUENCE [LARGE SCALE GENOMIC DNA]</scope>
    <source>
        <strain evidence="8 9">CECT 8804</strain>
    </source>
</reference>
<feature type="binding site" evidence="7">
    <location>
        <position position="136"/>
    </location>
    <ligand>
        <name>Zn(2+)</name>
        <dbReference type="ChEBI" id="CHEBI:29105"/>
        <note>catalytic</note>
    </ligand>
</feature>
<dbReference type="InterPro" id="IPR023091">
    <property type="entry name" value="MetalPrtase_cat_dom_sf_prd"/>
</dbReference>
<evidence type="ECO:0000256" key="3">
    <source>
        <dbReference type="ARBA" id="ARBA00022723"/>
    </source>
</evidence>
<name>A0ABX0TRM7_9SPHN</name>
<dbReference type="PROSITE" id="PS01306">
    <property type="entry name" value="UPF0054"/>
    <property type="match status" value="1"/>
</dbReference>
<keyword evidence="6 7" id="KW-0862">Zinc</keyword>
<dbReference type="NCBIfam" id="TIGR00043">
    <property type="entry name" value="rRNA maturation RNase YbeY"/>
    <property type="match status" value="1"/>
</dbReference>
<keyword evidence="2 7" id="KW-0540">Nuclease</keyword>